<gene>
    <name evidence="4" type="ORF">CR513_46416</name>
</gene>
<evidence type="ECO:0000256" key="1">
    <source>
        <dbReference type="SAM" id="Phobius"/>
    </source>
</evidence>
<feature type="chain" id="PRO_5016612741" description="DUF7745 domain-containing protein" evidence="2">
    <location>
        <begin position="22"/>
        <end position="584"/>
    </location>
</feature>
<dbReference type="InterPro" id="IPR056647">
    <property type="entry name" value="DUF7745"/>
</dbReference>
<protein>
    <recommendedName>
        <fullName evidence="3">DUF7745 domain-containing protein</fullName>
    </recommendedName>
</protein>
<name>A0A371F6H3_MUCPR</name>
<evidence type="ECO:0000259" key="3">
    <source>
        <dbReference type="Pfam" id="PF24924"/>
    </source>
</evidence>
<dbReference type="Pfam" id="PF24924">
    <property type="entry name" value="DUF7745"/>
    <property type="match status" value="1"/>
</dbReference>
<keyword evidence="2" id="KW-0732">Signal</keyword>
<proteinExistence type="predicted"/>
<keyword evidence="1" id="KW-1133">Transmembrane helix</keyword>
<reference evidence="4" key="1">
    <citation type="submission" date="2018-05" db="EMBL/GenBank/DDBJ databases">
        <title>Draft genome of Mucuna pruriens seed.</title>
        <authorList>
            <person name="Nnadi N.E."/>
            <person name="Vos R."/>
            <person name="Hasami M.H."/>
            <person name="Devisetty U.K."/>
            <person name="Aguiy J.C."/>
        </authorList>
    </citation>
    <scope>NUCLEOTIDE SEQUENCE [LARGE SCALE GENOMIC DNA]</scope>
    <source>
        <strain evidence="4">JCA_2017</strain>
    </source>
</reference>
<comment type="caution">
    <text evidence="4">The sequence shown here is derived from an EMBL/GenBank/DDBJ whole genome shotgun (WGS) entry which is preliminary data.</text>
</comment>
<feature type="transmembrane region" description="Helical" evidence="1">
    <location>
        <begin position="526"/>
        <end position="545"/>
    </location>
</feature>
<keyword evidence="5" id="KW-1185">Reference proteome</keyword>
<evidence type="ECO:0000256" key="2">
    <source>
        <dbReference type="SAM" id="SignalP"/>
    </source>
</evidence>
<dbReference type="Proteomes" id="UP000257109">
    <property type="component" value="Unassembled WGS sequence"/>
</dbReference>
<feature type="domain" description="DUF7745" evidence="3">
    <location>
        <begin position="189"/>
        <end position="273"/>
    </location>
</feature>
<dbReference type="AlphaFoldDB" id="A0A371F6H3"/>
<organism evidence="4 5">
    <name type="scientific">Mucuna pruriens</name>
    <name type="common">Velvet bean</name>
    <name type="synonym">Dolichos pruriens</name>
    <dbReference type="NCBI Taxonomy" id="157652"/>
    <lineage>
        <taxon>Eukaryota</taxon>
        <taxon>Viridiplantae</taxon>
        <taxon>Streptophyta</taxon>
        <taxon>Embryophyta</taxon>
        <taxon>Tracheophyta</taxon>
        <taxon>Spermatophyta</taxon>
        <taxon>Magnoliopsida</taxon>
        <taxon>eudicotyledons</taxon>
        <taxon>Gunneridae</taxon>
        <taxon>Pentapetalae</taxon>
        <taxon>rosids</taxon>
        <taxon>fabids</taxon>
        <taxon>Fabales</taxon>
        <taxon>Fabaceae</taxon>
        <taxon>Papilionoideae</taxon>
        <taxon>50 kb inversion clade</taxon>
        <taxon>NPAAA clade</taxon>
        <taxon>indigoferoid/millettioid clade</taxon>
        <taxon>Phaseoleae</taxon>
        <taxon>Mucuna</taxon>
    </lineage>
</organism>
<dbReference type="EMBL" id="QJKJ01010360">
    <property type="protein sequence ID" value="RDX73904.1"/>
    <property type="molecule type" value="Genomic_DNA"/>
</dbReference>
<evidence type="ECO:0000313" key="4">
    <source>
        <dbReference type="EMBL" id="RDX73904.1"/>
    </source>
</evidence>
<feature type="non-terminal residue" evidence="4">
    <location>
        <position position="1"/>
    </location>
</feature>
<feature type="signal peptide" evidence="2">
    <location>
        <begin position="1"/>
        <end position="21"/>
    </location>
</feature>
<accession>A0A371F6H3</accession>
<sequence>MNFTRLIKVIVLGQMLWGVNTFPTRNGLPSLKPVFVDQSYPIPGFLAFSLKGVGGDSQLRILFPKRNSNTKLFTDIVMATVVTDDNSTRKYLFLEKHSLGKDTLQTLDQSDWNGVFKTHRTLRRTLIPESVMAPKAYLCFFLVGYDAESPPRMEYNDKTPKKGMIIKPKEGKQASLAIKVRMPELNSLKCFSNFQLAPTLEEYERLLGLSLIGRQPYLYQGNYPSWAKVMKMLKVLESELAKKRLRRNDVESIPRAYLEKRMEYLSEVKEVKSKGSNSSIDGNVYITQKLKIFIIRGLQGRREPIIKMICLQFLPHVKITFGRHQDIEASSNRTTSKLRFIVVGMSNNKARNITIKHYPWDELDLEVVILTSGNFYLIHNSSLPGKMMWHFEQSGLTVKEMKMKTKRIRASNLGSSVFAVVSATSLRLEIQTLLFKEPPKLFLLADFSDLESESDSNFLLGLTSLSIFLAMSSRSKISSIFQIVGVTPRRTWRDVPDAMLQCFPHLLPLEPLVFLVAQTFQLLVGLRMGALPIAIVAVQICTIMTSFPSTFIPMKTFLSLTLIGGDFFSTNIYFDEDSFLTHKV</sequence>
<evidence type="ECO:0000313" key="5">
    <source>
        <dbReference type="Proteomes" id="UP000257109"/>
    </source>
</evidence>
<keyword evidence="1" id="KW-0812">Transmembrane</keyword>
<keyword evidence="1" id="KW-0472">Membrane</keyword>